<sequence>MWCDSDPHNTLDGTVDGKFELWENEAIQCVHRYVQDLYGAVFAHSVGSWLPEIPDTLLTETSEKIVDDGLLFPENVRFCPNAYSEDMNGPTNLILNPRSLAHFGFDMITRLLMLPRDETGCPLGLVPWLNAIGRRQRSWVFFDDARHYPRQDISRHFPTQKQLEQQKGPCQFFLFASDPSAARRRSWTWHDERIELFTANPDRNSEMDQEFELGNINEAYLVTFFTQL</sequence>
<dbReference type="Proteomes" id="UP000554235">
    <property type="component" value="Unassembled WGS sequence"/>
</dbReference>
<accession>A0A8H4P7L1</accession>
<dbReference type="AlphaFoldDB" id="A0A8H4P7L1"/>
<dbReference type="OrthoDB" id="4636359at2759"/>
<organism evidence="1 2">
    <name type="scientific">Fusarium albosuccineum</name>
    <dbReference type="NCBI Taxonomy" id="1237068"/>
    <lineage>
        <taxon>Eukaryota</taxon>
        <taxon>Fungi</taxon>
        <taxon>Dikarya</taxon>
        <taxon>Ascomycota</taxon>
        <taxon>Pezizomycotina</taxon>
        <taxon>Sordariomycetes</taxon>
        <taxon>Hypocreomycetidae</taxon>
        <taxon>Hypocreales</taxon>
        <taxon>Nectriaceae</taxon>
        <taxon>Fusarium</taxon>
        <taxon>Fusarium decemcellulare species complex</taxon>
    </lineage>
</organism>
<comment type="caution">
    <text evidence="1">The sequence shown here is derived from an EMBL/GenBank/DDBJ whole genome shotgun (WGS) entry which is preliminary data.</text>
</comment>
<proteinExistence type="predicted"/>
<protein>
    <submittedName>
        <fullName evidence="1">Uncharacterized protein</fullName>
    </submittedName>
</protein>
<gene>
    <name evidence="1" type="ORF">FALBO_14129</name>
</gene>
<dbReference type="EMBL" id="JAADYS010002251">
    <property type="protein sequence ID" value="KAF4459121.1"/>
    <property type="molecule type" value="Genomic_DNA"/>
</dbReference>
<evidence type="ECO:0000313" key="2">
    <source>
        <dbReference type="Proteomes" id="UP000554235"/>
    </source>
</evidence>
<name>A0A8H4P7L1_9HYPO</name>
<reference evidence="1 2" key="1">
    <citation type="submission" date="2020-01" db="EMBL/GenBank/DDBJ databases">
        <title>Identification and distribution of gene clusters putatively required for synthesis of sphingolipid metabolism inhibitors in phylogenetically diverse species of the filamentous fungus Fusarium.</title>
        <authorList>
            <person name="Kim H.-S."/>
            <person name="Busman M."/>
            <person name="Brown D.W."/>
            <person name="Divon H."/>
            <person name="Uhlig S."/>
            <person name="Proctor R.H."/>
        </authorList>
    </citation>
    <scope>NUCLEOTIDE SEQUENCE [LARGE SCALE GENOMIC DNA]</scope>
    <source>
        <strain evidence="1 2">NRRL 20459</strain>
    </source>
</reference>
<evidence type="ECO:0000313" key="1">
    <source>
        <dbReference type="EMBL" id="KAF4459121.1"/>
    </source>
</evidence>
<keyword evidence="2" id="KW-1185">Reference proteome</keyword>